<dbReference type="InterPro" id="IPR020846">
    <property type="entry name" value="MFS_dom"/>
</dbReference>
<feature type="transmembrane region" description="Helical" evidence="7">
    <location>
        <begin position="95"/>
        <end position="116"/>
    </location>
</feature>
<reference evidence="9 10" key="1">
    <citation type="journal article" date="2019" name="Int. J. Syst. Evol. Microbiol.">
        <title>The Global Catalogue of Microorganisms (GCM) 10K type strain sequencing project: providing services to taxonomists for standard genome sequencing and annotation.</title>
        <authorList>
            <consortium name="The Broad Institute Genomics Platform"/>
            <consortium name="The Broad Institute Genome Sequencing Center for Infectious Disease"/>
            <person name="Wu L."/>
            <person name="Ma J."/>
        </authorList>
    </citation>
    <scope>NUCLEOTIDE SEQUENCE [LARGE SCALE GENOMIC DNA]</scope>
    <source>
        <strain evidence="9 10">JCM 16373</strain>
    </source>
</reference>
<evidence type="ECO:0000256" key="1">
    <source>
        <dbReference type="ARBA" id="ARBA00004651"/>
    </source>
</evidence>
<feature type="transmembrane region" description="Helical" evidence="7">
    <location>
        <begin position="235"/>
        <end position="256"/>
    </location>
</feature>
<keyword evidence="10" id="KW-1185">Reference proteome</keyword>
<feature type="transmembrane region" description="Helical" evidence="7">
    <location>
        <begin position="292"/>
        <end position="311"/>
    </location>
</feature>
<dbReference type="PANTHER" id="PTHR43124:SF8">
    <property type="entry name" value="INNER MEMBRANE TRANSPORT PROTEIN YDHP"/>
    <property type="match status" value="1"/>
</dbReference>
<feature type="transmembrane region" description="Helical" evidence="7">
    <location>
        <begin position="158"/>
        <end position="176"/>
    </location>
</feature>
<sequence length="425" mass="43895">MPLTVYLMAAGIFSMVTSEFLVAGLMPQIAEGLDVTVPQVGYLVTAFAAAMAVGGPFLASGVLRMRPKRALLLLFAIFLGGNVLAATAPDYTMMFVARLITGTASAAFLGTAISLSVRLVEPGLRGRAVSVALNGLMLGTLLGLPMSTFVGERYGWRAAFWTVSALTVLAAVLTLARVPRMERQEGGGSVRQELGVFRSRRLLLVLSTSTLIIGATFSAFSYFNPIFTEVTGFSTGAVPLLLIAYGAMNLIGNIVVGRLADRHTLAVLVTGLVANGIFLAAFALFAETSVGAVVFMLGIGLVGITMNPAMAARVQRAGNTGPLVNTVHSSFITLGIIIGSALGGAVIPHFGLLAPVWIGVAMAALGLLTLLPDMRGARSSGSGATGGTPGGAPDAEPVPAREWEREKPEARPVGQAVGEPVGPLC</sequence>
<feature type="transmembrane region" description="Helical" evidence="7">
    <location>
        <begin position="70"/>
        <end position="89"/>
    </location>
</feature>
<keyword evidence="3 7" id="KW-0812">Transmembrane</keyword>
<evidence type="ECO:0000256" key="2">
    <source>
        <dbReference type="ARBA" id="ARBA00022475"/>
    </source>
</evidence>
<dbReference type="RefSeq" id="WP_344567786.1">
    <property type="nucleotide sequence ID" value="NZ_BAAARJ010000013.1"/>
</dbReference>
<evidence type="ECO:0000313" key="10">
    <source>
        <dbReference type="Proteomes" id="UP001501447"/>
    </source>
</evidence>
<evidence type="ECO:0000313" key="9">
    <source>
        <dbReference type="EMBL" id="GAA2622659.1"/>
    </source>
</evidence>
<comment type="subcellular location">
    <subcellularLocation>
        <location evidence="1">Cell membrane</location>
        <topology evidence="1">Multi-pass membrane protein</topology>
    </subcellularLocation>
</comment>
<feature type="region of interest" description="Disordered" evidence="6">
    <location>
        <begin position="378"/>
        <end position="425"/>
    </location>
</feature>
<dbReference type="SUPFAM" id="SSF103473">
    <property type="entry name" value="MFS general substrate transporter"/>
    <property type="match status" value="1"/>
</dbReference>
<dbReference type="PROSITE" id="PS50850">
    <property type="entry name" value="MFS"/>
    <property type="match status" value="1"/>
</dbReference>
<feature type="transmembrane region" description="Helical" evidence="7">
    <location>
        <begin position="42"/>
        <end position="63"/>
    </location>
</feature>
<dbReference type="InterPro" id="IPR050189">
    <property type="entry name" value="MFS_Efflux_Transporters"/>
</dbReference>
<dbReference type="CDD" id="cd17324">
    <property type="entry name" value="MFS_NepI_like"/>
    <property type="match status" value="1"/>
</dbReference>
<feature type="transmembrane region" description="Helical" evidence="7">
    <location>
        <begin position="323"/>
        <end position="346"/>
    </location>
</feature>
<feature type="domain" description="Major facilitator superfamily (MFS) profile" evidence="8">
    <location>
        <begin position="4"/>
        <end position="378"/>
    </location>
</feature>
<evidence type="ECO:0000256" key="6">
    <source>
        <dbReference type="SAM" id="MobiDB-lite"/>
    </source>
</evidence>
<dbReference type="InterPro" id="IPR011701">
    <property type="entry name" value="MFS"/>
</dbReference>
<evidence type="ECO:0000259" key="8">
    <source>
        <dbReference type="PROSITE" id="PS50850"/>
    </source>
</evidence>
<dbReference type="PANTHER" id="PTHR43124">
    <property type="entry name" value="PURINE EFFLUX PUMP PBUE"/>
    <property type="match status" value="1"/>
</dbReference>
<evidence type="ECO:0000256" key="5">
    <source>
        <dbReference type="ARBA" id="ARBA00023136"/>
    </source>
</evidence>
<gene>
    <name evidence="9" type="ORF">GCM10009863_40980</name>
</gene>
<dbReference type="Proteomes" id="UP001501447">
    <property type="component" value="Unassembled WGS sequence"/>
</dbReference>
<feature type="compositionally biased region" description="Basic and acidic residues" evidence="6">
    <location>
        <begin position="399"/>
        <end position="410"/>
    </location>
</feature>
<dbReference type="Gene3D" id="1.20.1250.20">
    <property type="entry name" value="MFS general substrate transporter like domains"/>
    <property type="match status" value="1"/>
</dbReference>
<keyword evidence="5 7" id="KW-0472">Membrane</keyword>
<feature type="transmembrane region" description="Helical" evidence="7">
    <location>
        <begin position="265"/>
        <end position="286"/>
    </location>
</feature>
<dbReference type="EMBL" id="BAAARJ010000013">
    <property type="protein sequence ID" value="GAA2622659.1"/>
    <property type="molecule type" value="Genomic_DNA"/>
</dbReference>
<evidence type="ECO:0000256" key="7">
    <source>
        <dbReference type="SAM" id="Phobius"/>
    </source>
</evidence>
<keyword evidence="2" id="KW-1003">Cell membrane</keyword>
<dbReference type="Pfam" id="PF07690">
    <property type="entry name" value="MFS_1"/>
    <property type="match status" value="1"/>
</dbReference>
<organism evidence="9 10">
    <name type="scientific">Streptomyces axinellae</name>
    <dbReference type="NCBI Taxonomy" id="552788"/>
    <lineage>
        <taxon>Bacteria</taxon>
        <taxon>Bacillati</taxon>
        <taxon>Actinomycetota</taxon>
        <taxon>Actinomycetes</taxon>
        <taxon>Kitasatosporales</taxon>
        <taxon>Streptomycetaceae</taxon>
        <taxon>Streptomyces</taxon>
    </lineage>
</organism>
<feature type="transmembrane region" description="Helical" evidence="7">
    <location>
        <begin position="202"/>
        <end position="223"/>
    </location>
</feature>
<accession>A0ABN3QCH7</accession>
<feature type="transmembrane region" description="Helical" evidence="7">
    <location>
        <begin position="128"/>
        <end position="146"/>
    </location>
</feature>
<evidence type="ECO:0000256" key="3">
    <source>
        <dbReference type="ARBA" id="ARBA00022692"/>
    </source>
</evidence>
<evidence type="ECO:0000256" key="4">
    <source>
        <dbReference type="ARBA" id="ARBA00022989"/>
    </source>
</evidence>
<keyword evidence="4 7" id="KW-1133">Transmembrane helix</keyword>
<feature type="transmembrane region" description="Helical" evidence="7">
    <location>
        <begin position="352"/>
        <end position="371"/>
    </location>
</feature>
<proteinExistence type="predicted"/>
<name>A0ABN3QCH7_9ACTN</name>
<dbReference type="InterPro" id="IPR036259">
    <property type="entry name" value="MFS_trans_sf"/>
</dbReference>
<comment type="caution">
    <text evidence="9">The sequence shown here is derived from an EMBL/GenBank/DDBJ whole genome shotgun (WGS) entry which is preliminary data.</text>
</comment>
<protein>
    <submittedName>
        <fullName evidence="9">MFS transporter</fullName>
    </submittedName>
</protein>